<evidence type="ECO:0000256" key="2">
    <source>
        <dbReference type="ARBA" id="ARBA00007825"/>
    </source>
</evidence>
<dbReference type="InterPro" id="IPR015889">
    <property type="entry name" value="Intradiol_dOase_core"/>
</dbReference>
<evidence type="ECO:0000256" key="5">
    <source>
        <dbReference type="ARBA" id="ARBA00023002"/>
    </source>
</evidence>
<dbReference type="Pfam" id="PF00775">
    <property type="entry name" value="Dioxygenase_C"/>
    <property type="match status" value="1"/>
</dbReference>
<dbReference type="Pfam" id="PF04444">
    <property type="entry name" value="Dioxygenase_N"/>
    <property type="match status" value="1"/>
</dbReference>
<dbReference type="CDD" id="cd03461">
    <property type="entry name" value="1_2-HQD"/>
    <property type="match status" value="1"/>
</dbReference>
<comment type="similarity">
    <text evidence="2">Belongs to the intradiol ring-cleavage dioxygenase family.</text>
</comment>
<keyword evidence="5" id="KW-0560">Oxidoreductase</keyword>
<feature type="domain" description="Intradiol ring-cleavage dioxygenases" evidence="7">
    <location>
        <begin position="129"/>
        <end position="157"/>
    </location>
</feature>
<evidence type="ECO:0000256" key="1">
    <source>
        <dbReference type="ARBA" id="ARBA00001965"/>
    </source>
</evidence>
<comment type="cofactor">
    <cofactor evidence="1">
        <name>Fe(3+)</name>
        <dbReference type="ChEBI" id="CHEBI:29034"/>
    </cofactor>
</comment>
<protein>
    <submittedName>
        <fullName evidence="8">Hydroxyquinol 1,2-dioxygenase</fullName>
    </submittedName>
</protein>
<dbReference type="Gene3D" id="2.60.130.10">
    <property type="entry name" value="Aromatic compound dioxygenase"/>
    <property type="match status" value="1"/>
</dbReference>
<evidence type="ECO:0000256" key="3">
    <source>
        <dbReference type="ARBA" id="ARBA00022723"/>
    </source>
</evidence>
<evidence type="ECO:0000313" key="8">
    <source>
        <dbReference type="EMBL" id="TDG18280.1"/>
    </source>
</evidence>
<name>A0A4R5LZY1_9BURK</name>
<dbReference type="InterPro" id="IPR050770">
    <property type="entry name" value="Intradiol_RC_Dioxygenase"/>
</dbReference>
<evidence type="ECO:0000256" key="4">
    <source>
        <dbReference type="ARBA" id="ARBA00022964"/>
    </source>
</evidence>
<dbReference type="PANTHER" id="PTHR33711">
    <property type="entry name" value="DIOXYGENASE, PUTATIVE (AFU_ORTHOLOGUE AFUA_2G02910)-RELATED"/>
    <property type="match status" value="1"/>
</dbReference>
<dbReference type="OrthoDB" id="9800887at2"/>
<dbReference type="PANTHER" id="PTHR33711:SF7">
    <property type="entry name" value="INTRADIOL RING-CLEAVAGE DIOXYGENASES DOMAIN-CONTAINING PROTEIN-RELATED"/>
    <property type="match status" value="1"/>
</dbReference>
<keyword evidence="4 8" id="KW-0223">Dioxygenase</keyword>
<reference evidence="8 9" key="1">
    <citation type="submission" date="2019-03" db="EMBL/GenBank/DDBJ databases">
        <title>Paraburkholderia sp. 4M-K11, isolated from subtropical forest soil.</title>
        <authorList>
            <person name="Gao Z.-H."/>
            <person name="Qiu L.-H."/>
        </authorList>
    </citation>
    <scope>NUCLEOTIDE SEQUENCE [LARGE SCALE GENOMIC DNA]</scope>
    <source>
        <strain evidence="8 9">4M-K11</strain>
    </source>
</reference>
<dbReference type="SUPFAM" id="SSF49482">
    <property type="entry name" value="Aromatic compound dioxygenase"/>
    <property type="match status" value="1"/>
</dbReference>
<dbReference type="GO" id="GO:0009712">
    <property type="term" value="P:catechol-containing compound metabolic process"/>
    <property type="evidence" value="ECO:0007669"/>
    <property type="project" value="InterPro"/>
</dbReference>
<organism evidence="8 9">
    <name type="scientific">Paraburkholderia silviterrae</name>
    <dbReference type="NCBI Taxonomy" id="2528715"/>
    <lineage>
        <taxon>Bacteria</taxon>
        <taxon>Pseudomonadati</taxon>
        <taxon>Pseudomonadota</taxon>
        <taxon>Betaproteobacteria</taxon>
        <taxon>Burkholderiales</taxon>
        <taxon>Burkholderiaceae</taxon>
        <taxon>Paraburkholderia</taxon>
    </lineage>
</organism>
<dbReference type="InterPro" id="IPR039390">
    <property type="entry name" value="1_2-HQD/HQD"/>
</dbReference>
<dbReference type="GO" id="GO:0008199">
    <property type="term" value="F:ferric iron binding"/>
    <property type="evidence" value="ECO:0007669"/>
    <property type="project" value="InterPro"/>
</dbReference>
<evidence type="ECO:0000313" key="9">
    <source>
        <dbReference type="Proteomes" id="UP000295722"/>
    </source>
</evidence>
<dbReference type="Proteomes" id="UP000295722">
    <property type="component" value="Unassembled WGS sequence"/>
</dbReference>
<gene>
    <name evidence="8" type="ORF">EYW47_35170</name>
</gene>
<accession>A0A4R5LZY1</accession>
<evidence type="ECO:0000256" key="6">
    <source>
        <dbReference type="ARBA" id="ARBA00023004"/>
    </source>
</evidence>
<dbReference type="GO" id="GO:0018576">
    <property type="term" value="F:catechol 1,2-dioxygenase activity"/>
    <property type="evidence" value="ECO:0007669"/>
    <property type="project" value="InterPro"/>
</dbReference>
<dbReference type="PROSITE" id="PS00083">
    <property type="entry name" value="INTRADIOL_DIOXYGENAS"/>
    <property type="match status" value="1"/>
</dbReference>
<sequence>MRNISEDTITQAVLAAMSGCKNPRLRTVMTSLVQHLHSFARDIELTEDEWRYAIQFLTDVGHITDDKRQEFILLSDTLGLSMLTTTQNNRKPPECTEATVLGPFFVEGAPEYQNGEDVSNGAAGLPCFVSGHVRGLHGEPVSGAALEIWQSDEDGYYDVQYADPQQEEMEFRARARLHTLADGRFHFRSILPEAYPIPHDGPVGKMLEALGRHPWRPAHLHFWINAAGYEPLITHVFRNEDQYLDSDAVFGVRSTLVADWVEHAPGVAPDGSRMDTPYYTLDYDFVLNPVAQTA</sequence>
<dbReference type="InterPro" id="IPR007535">
    <property type="entry name" value="Catechol_dOase_N"/>
</dbReference>
<keyword evidence="3" id="KW-0479">Metal-binding</keyword>
<evidence type="ECO:0000259" key="7">
    <source>
        <dbReference type="PROSITE" id="PS00083"/>
    </source>
</evidence>
<dbReference type="AlphaFoldDB" id="A0A4R5LZY1"/>
<comment type="caution">
    <text evidence="8">The sequence shown here is derived from an EMBL/GenBank/DDBJ whole genome shotgun (WGS) entry which is preliminary data.</text>
</comment>
<dbReference type="RefSeq" id="WP_133199414.1">
    <property type="nucleotide sequence ID" value="NZ_JBHUCW010000030.1"/>
</dbReference>
<dbReference type="PROSITE" id="PS51257">
    <property type="entry name" value="PROKAR_LIPOPROTEIN"/>
    <property type="match status" value="1"/>
</dbReference>
<proteinExistence type="inferred from homology"/>
<dbReference type="EMBL" id="SMRP01000033">
    <property type="protein sequence ID" value="TDG18280.1"/>
    <property type="molecule type" value="Genomic_DNA"/>
</dbReference>
<keyword evidence="6" id="KW-0408">Iron</keyword>
<dbReference type="InterPro" id="IPR000627">
    <property type="entry name" value="Intradiol_dOase_C"/>
</dbReference>
<keyword evidence="9" id="KW-1185">Reference proteome</keyword>